<comment type="caution">
    <text evidence="2">The sequence shown here is derived from an EMBL/GenBank/DDBJ whole genome shotgun (WGS) entry which is preliminary data.</text>
</comment>
<feature type="region of interest" description="Disordered" evidence="1">
    <location>
        <begin position="1"/>
        <end position="130"/>
    </location>
</feature>
<dbReference type="GO" id="GO:0016874">
    <property type="term" value="F:ligase activity"/>
    <property type="evidence" value="ECO:0007669"/>
    <property type="project" value="UniProtKB-KW"/>
</dbReference>
<dbReference type="Pfam" id="PF09365">
    <property type="entry name" value="DUF2461"/>
    <property type="match status" value="1"/>
</dbReference>
<evidence type="ECO:0000313" key="2">
    <source>
        <dbReference type="EMBL" id="KFX49113.1"/>
    </source>
</evidence>
<dbReference type="eggNOG" id="ENOG502RKMH">
    <property type="taxonomic scope" value="Eukaryota"/>
</dbReference>
<feature type="compositionally biased region" description="Basic and acidic residues" evidence="1">
    <location>
        <begin position="121"/>
        <end position="130"/>
    </location>
</feature>
<feature type="compositionally biased region" description="Acidic residues" evidence="1">
    <location>
        <begin position="49"/>
        <end position="85"/>
    </location>
</feature>
<dbReference type="EMBL" id="JPOX01000010">
    <property type="protein sequence ID" value="KFX49113.1"/>
    <property type="molecule type" value="Genomic_DNA"/>
</dbReference>
<dbReference type="InterPro" id="IPR012808">
    <property type="entry name" value="CHP02453"/>
</dbReference>
<accession>A0A093XV33</accession>
<proteinExistence type="predicted"/>
<keyword evidence="2" id="KW-0436">Ligase</keyword>
<reference evidence="2" key="1">
    <citation type="journal article" date="2014" name="PLoS Genet.">
        <title>Signature Gene Expression Reveals Novel Clues to the Molecular Mechanisms of Dimorphic Transition in Penicillium marneffei.</title>
        <authorList>
            <person name="Yang E."/>
            <person name="Wang G."/>
            <person name="Cai J."/>
            <person name="Woo P.C."/>
            <person name="Lau S.K."/>
            <person name="Yuen K.-Y."/>
            <person name="Chow W.-N."/>
            <person name="Lin X."/>
        </authorList>
    </citation>
    <scope>NUCLEOTIDE SEQUENCE [LARGE SCALE GENOMIC DNA]</scope>
    <source>
        <strain evidence="2">PM1</strain>
    </source>
</reference>
<organism evidence="2">
    <name type="scientific">Talaromyces marneffei PM1</name>
    <dbReference type="NCBI Taxonomy" id="1077442"/>
    <lineage>
        <taxon>Eukaryota</taxon>
        <taxon>Fungi</taxon>
        <taxon>Dikarya</taxon>
        <taxon>Ascomycota</taxon>
        <taxon>Pezizomycotina</taxon>
        <taxon>Eurotiomycetes</taxon>
        <taxon>Eurotiomycetidae</taxon>
        <taxon>Eurotiales</taxon>
        <taxon>Trichocomaceae</taxon>
        <taxon>Talaromyces</taxon>
        <taxon>Talaromyces sect. Talaromyces</taxon>
    </lineage>
</organism>
<evidence type="ECO:0000256" key="1">
    <source>
        <dbReference type="SAM" id="MobiDB-lite"/>
    </source>
</evidence>
<sequence>MPRRLTRHSLGESPATEVDTKRKRLSAGSTIKSTAKKSKYFEGSGTDESTSDVDGDSGSAYEEEAAHEDQDSVNEEEGFEEESEEEKPKKRGRGRPSTSAKTKQQNSGDGAEDLPALKSSKGKELWREGVKTGLGPGKEVFIKKPKARDLGGIDYKDDAIHPNTMLFLKDLKENNERQWLKAHDADYRASKKDWDTFVETLTEKIIEKDETIPELPAKDLTHFSAAWSRTGRKGPYAAYYVHLQPGHCFIGAGLWMPEASKLALLRRDVDRNPARLKSVLRNADLRREFFNGIPDDERKAVKAFVSHNQESALKTKPKMWHKHRQKPNTCSSFQMWLKLDSHSLYASKGYEPDNPNIDLLRLRSYTVGKPLSDEILLSPDAQERIESLIEVLVPFVTYLNSVVMPDDPQNDDENDQEDESE</sequence>
<dbReference type="PANTHER" id="PTHR36452">
    <property type="entry name" value="CHROMOSOME 12, WHOLE GENOME SHOTGUN SEQUENCE"/>
    <property type="match status" value="1"/>
</dbReference>
<feature type="compositionally biased region" description="Polar residues" evidence="1">
    <location>
        <begin position="98"/>
        <end position="108"/>
    </location>
</feature>
<name>A0A093XV33_TALMA</name>
<protein>
    <submittedName>
        <fullName evidence="2">Proline--tRNA ligase</fullName>
    </submittedName>
</protein>
<gene>
    <name evidence="2" type="ORF">GQ26_0101440</name>
</gene>
<dbReference type="PANTHER" id="PTHR36452:SF1">
    <property type="entry name" value="DUF2461 DOMAIN-CONTAINING PROTEIN"/>
    <property type="match status" value="1"/>
</dbReference>
<dbReference type="AlphaFoldDB" id="A0A093XV33"/>